<keyword evidence="5 11" id="KW-0808">Transferase</keyword>
<accession>A0A6I2U8J2</accession>
<keyword evidence="6 11" id="KW-0548">Nucleotidyltransferase</keyword>
<dbReference type="Proteomes" id="UP000433181">
    <property type="component" value="Unassembled WGS sequence"/>
</dbReference>
<dbReference type="EC" id="2.7.7.18" evidence="11"/>
<dbReference type="GeneID" id="96777641"/>
<evidence type="ECO:0000256" key="3">
    <source>
        <dbReference type="ARBA" id="ARBA00009014"/>
    </source>
</evidence>
<dbReference type="NCBIfam" id="NF000841">
    <property type="entry name" value="PRK00071.1-4"/>
    <property type="match status" value="1"/>
</dbReference>
<comment type="function">
    <text evidence="1 11">Catalyzes the reversible adenylation of nicotinate mononucleotide (NaMN) to nicotinic acid adenine dinucleotide (NaAD).</text>
</comment>
<evidence type="ECO:0000256" key="2">
    <source>
        <dbReference type="ARBA" id="ARBA00005019"/>
    </source>
</evidence>
<dbReference type="SUPFAM" id="SSF52374">
    <property type="entry name" value="Nucleotidylyl transferase"/>
    <property type="match status" value="1"/>
</dbReference>
<keyword evidence="4 11" id="KW-0662">Pyridine nucleotide biosynthesis</keyword>
<keyword evidence="8 11" id="KW-0067">ATP-binding</keyword>
<dbReference type="NCBIfam" id="TIGR00482">
    <property type="entry name" value="nicotinate (nicotinamide) nucleotide adenylyltransferase"/>
    <property type="match status" value="1"/>
</dbReference>
<comment type="caution">
    <text evidence="13">The sequence shown here is derived from an EMBL/GenBank/DDBJ whole genome shotgun (WGS) entry which is preliminary data.</text>
</comment>
<keyword evidence="7 11" id="KW-0547">Nucleotide-binding</keyword>
<dbReference type="GO" id="GO:0009435">
    <property type="term" value="P:NAD+ biosynthetic process"/>
    <property type="evidence" value="ECO:0007669"/>
    <property type="project" value="UniProtKB-UniRule"/>
</dbReference>
<evidence type="ECO:0000256" key="10">
    <source>
        <dbReference type="ARBA" id="ARBA00048721"/>
    </source>
</evidence>
<dbReference type="AlphaFoldDB" id="A0A6I2U8J2"/>
<evidence type="ECO:0000256" key="5">
    <source>
        <dbReference type="ARBA" id="ARBA00022679"/>
    </source>
</evidence>
<keyword evidence="9 11" id="KW-0520">NAD</keyword>
<dbReference type="NCBIfam" id="NF000840">
    <property type="entry name" value="PRK00071.1-3"/>
    <property type="match status" value="1"/>
</dbReference>
<evidence type="ECO:0000256" key="1">
    <source>
        <dbReference type="ARBA" id="ARBA00002324"/>
    </source>
</evidence>
<dbReference type="Gene3D" id="3.40.50.620">
    <property type="entry name" value="HUPs"/>
    <property type="match status" value="1"/>
</dbReference>
<dbReference type="HAMAP" id="MF_00244">
    <property type="entry name" value="NaMN_adenylyltr"/>
    <property type="match status" value="1"/>
</dbReference>
<evidence type="ECO:0000256" key="6">
    <source>
        <dbReference type="ARBA" id="ARBA00022695"/>
    </source>
</evidence>
<dbReference type="Pfam" id="PF01467">
    <property type="entry name" value="CTP_transf_like"/>
    <property type="match status" value="1"/>
</dbReference>
<evidence type="ECO:0000313" key="14">
    <source>
        <dbReference type="Proteomes" id="UP000433181"/>
    </source>
</evidence>
<evidence type="ECO:0000256" key="11">
    <source>
        <dbReference type="HAMAP-Rule" id="MF_00244"/>
    </source>
</evidence>
<comment type="similarity">
    <text evidence="3 11">Belongs to the NadD family.</text>
</comment>
<dbReference type="GO" id="GO:0004515">
    <property type="term" value="F:nicotinate-nucleotide adenylyltransferase activity"/>
    <property type="evidence" value="ECO:0007669"/>
    <property type="project" value="UniProtKB-UniRule"/>
</dbReference>
<evidence type="ECO:0000256" key="8">
    <source>
        <dbReference type="ARBA" id="ARBA00022840"/>
    </source>
</evidence>
<name>A0A6I2U8J2_9FIRM</name>
<feature type="domain" description="Cytidyltransferase-like" evidence="12">
    <location>
        <begin position="9"/>
        <end position="176"/>
    </location>
</feature>
<dbReference type="InterPro" id="IPR004821">
    <property type="entry name" value="Cyt_trans-like"/>
</dbReference>
<keyword evidence="14" id="KW-1185">Reference proteome</keyword>
<protein>
    <recommendedName>
        <fullName evidence="11">Probable nicotinate-nucleotide adenylyltransferase</fullName>
        <ecNumber evidence="11">2.7.7.18</ecNumber>
    </recommendedName>
    <alternativeName>
        <fullName evidence="11">Deamido-NAD(+) diphosphorylase</fullName>
    </alternativeName>
    <alternativeName>
        <fullName evidence="11">Deamido-NAD(+) pyrophosphorylase</fullName>
    </alternativeName>
    <alternativeName>
        <fullName evidence="11">Nicotinate mononucleotide adenylyltransferase</fullName>
        <shortName evidence="11">NaMN adenylyltransferase</shortName>
    </alternativeName>
</protein>
<comment type="catalytic activity">
    <reaction evidence="10 11">
        <text>nicotinate beta-D-ribonucleotide + ATP + H(+) = deamido-NAD(+) + diphosphate</text>
        <dbReference type="Rhea" id="RHEA:22860"/>
        <dbReference type="ChEBI" id="CHEBI:15378"/>
        <dbReference type="ChEBI" id="CHEBI:30616"/>
        <dbReference type="ChEBI" id="CHEBI:33019"/>
        <dbReference type="ChEBI" id="CHEBI:57502"/>
        <dbReference type="ChEBI" id="CHEBI:58437"/>
        <dbReference type="EC" id="2.7.7.18"/>
    </reaction>
</comment>
<dbReference type="InterPro" id="IPR014729">
    <property type="entry name" value="Rossmann-like_a/b/a_fold"/>
</dbReference>
<evidence type="ECO:0000313" key="13">
    <source>
        <dbReference type="EMBL" id="MSU07728.1"/>
    </source>
</evidence>
<dbReference type="InterPro" id="IPR005248">
    <property type="entry name" value="NadD/NMNAT"/>
</dbReference>
<organism evidence="13 14">
    <name type="scientific">Anaerovibrio slackiae</name>
    <dbReference type="NCBI Taxonomy" id="2652309"/>
    <lineage>
        <taxon>Bacteria</taxon>
        <taxon>Bacillati</taxon>
        <taxon>Bacillota</taxon>
        <taxon>Negativicutes</taxon>
        <taxon>Selenomonadales</taxon>
        <taxon>Selenomonadaceae</taxon>
        <taxon>Anaerovibrio</taxon>
    </lineage>
</organism>
<proteinExistence type="inferred from homology"/>
<evidence type="ECO:0000256" key="9">
    <source>
        <dbReference type="ARBA" id="ARBA00023027"/>
    </source>
</evidence>
<dbReference type="FunFam" id="3.40.50.620:FF:000039">
    <property type="entry name" value="Probable nicotinate-nucleotide adenylyltransferase"/>
    <property type="match status" value="1"/>
</dbReference>
<evidence type="ECO:0000256" key="7">
    <source>
        <dbReference type="ARBA" id="ARBA00022741"/>
    </source>
</evidence>
<dbReference type="EMBL" id="VUNR01000002">
    <property type="protein sequence ID" value="MSU07728.1"/>
    <property type="molecule type" value="Genomic_DNA"/>
</dbReference>
<reference evidence="13 14" key="1">
    <citation type="submission" date="2019-08" db="EMBL/GenBank/DDBJ databases">
        <title>In-depth cultivation of the pig gut microbiome towards novel bacterial diversity and tailored functional studies.</title>
        <authorList>
            <person name="Wylensek D."/>
            <person name="Hitch T.C.A."/>
            <person name="Clavel T."/>
        </authorList>
    </citation>
    <scope>NUCLEOTIDE SEQUENCE [LARGE SCALE GENOMIC DNA]</scope>
    <source>
        <strain evidence="13 14">WCA-693-APC-5D-A</strain>
    </source>
</reference>
<sequence>MAVKKRIGIFGGTFDPIHLGHLIVAETIMDEFSLDRVVFIPAAVPPHKLGKDISAAHHRYMMTMLAICSNPRFEASDMEMRRTGPSYSRDTLAELIREHGEDTDFYFIVGADSVASLHTWNRIEELLSMCHFVGASRPGCLPDMEEIRRRFGRLAEKIHCLETPELEISSTDIRERVRQGKTVRYIVPEAVEQYIYKERLYL</sequence>
<dbReference type="PANTHER" id="PTHR39321:SF3">
    <property type="entry name" value="PHOSPHOPANTETHEINE ADENYLYLTRANSFERASE"/>
    <property type="match status" value="1"/>
</dbReference>
<dbReference type="RefSeq" id="WP_154405540.1">
    <property type="nucleotide sequence ID" value="NZ_JAQXJM010000087.1"/>
</dbReference>
<comment type="pathway">
    <text evidence="2 11">Cofactor biosynthesis; NAD(+) biosynthesis; deamido-NAD(+) from nicotinate D-ribonucleotide: step 1/1.</text>
</comment>
<evidence type="ECO:0000259" key="12">
    <source>
        <dbReference type="Pfam" id="PF01467"/>
    </source>
</evidence>
<dbReference type="UniPathway" id="UPA00253">
    <property type="reaction ID" value="UER00332"/>
</dbReference>
<dbReference type="PANTHER" id="PTHR39321">
    <property type="entry name" value="NICOTINATE-NUCLEOTIDE ADENYLYLTRANSFERASE-RELATED"/>
    <property type="match status" value="1"/>
</dbReference>
<dbReference type="NCBIfam" id="TIGR00125">
    <property type="entry name" value="cyt_tran_rel"/>
    <property type="match status" value="1"/>
</dbReference>
<dbReference type="GO" id="GO:0005524">
    <property type="term" value="F:ATP binding"/>
    <property type="evidence" value="ECO:0007669"/>
    <property type="project" value="UniProtKB-KW"/>
</dbReference>
<gene>
    <name evidence="11" type="primary">nadD</name>
    <name evidence="13" type="ORF">FYJ84_01810</name>
</gene>
<evidence type="ECO:0000256" key="4">
    <source>
        <dbReference type="ARBA" id="ARBA00022642"/>
    </source>
</evidence>
<dbReference type="CDD" id="cd02165">
    <property type="entry name" value="NMNAT"/>
    <property type="match status" value="1"/>
</dbReference>